<evidence type="ECO:0000313" key="2">
    <source>
        <dbReference type="EnsemblProtists" id="EOD06256"/>
    </source>
</evidence>
<dbReference type="GeneID" id="17252407"/>
<dbReference type="Proteomes" id="UP000013827">
    <property type="component" value="Unassembled WGS sequence"/>
</dbReference>
<evidence type="ECO:0000313" key="3">
    <source>
        <dbReference type="Proteomes" id="UP000013827"/>
    </source>
</evidence>
<feature type="region of interest" description="Disordered" evidence="1">
    <location>
        <begin position="1"/>
        <end position="24"/>
    </location>
</feature>
<reference evidence="3" key="1">
    <citation type="journal article" date="2013" name="Nature">
        <title>Pan genome of the phytoplankton Emiliania underpins its global distribution.</title>
        <authorList>
            <person name="Read B.A."/>
            <person name="Kegel J."/>
            <person name="Klute M.J."/>
            <person name="Kuo A."/>
            <person name="Lefebvre S.C."/>
            <person name="Maumus F."/>
            <person name="Mayer C."/>
            <person name="Miller J."/>
            <person name="Monier A."/>
            <person name="Salamov A."/>
            <person name="Young J."/>
            <person name="Aguilar M."/>
            <person name="Claverie J.M."/>
            <person name="Frickenhaus S."/>
            <person name="Gonzalez K."/>
            <person name="Herman E.K."/>
            <person name="Lin Y.C."/>
            <person name="Napier J."/>
            <person name="Ogata H."/>
            <person name="Sarno A.F."/>
            <person name="Shmutz J."/>
            <person name="Schroeder D."/>
            <person name="de Vargas C."/>
            <person name="Verret F."/>
            <person name="von Dassow P."/>
            <person name="Valentin K."/>
            <person name="Van de Peer Y."/>
            <person name="Wheeler G."/>
            <person name="Dacks J.B."/>
            <person name="Delwiche C.F."/>
            <person name="Dyhrman S.T."/>
            <person name="Glockner G."/>
            <person name="John U."/>
            <person name="Richards T."/>
            <person name="Worden A.Z."/>
            <person name="Zhang X."/>
            <person name="Grigoriev I.V."/>
            <person name="Allen A.E."/>
            <person name="Bidle K."/>
            <person name="Borodovsky M."/>
            <person name="Bowler C."/>
            <person name="Brownlee C."/>
            <person name="Cock J.M."/>
            <person name="Elias M."/>
            <person name="Gladyshev V.N."/>
            <person name="Groth M."/>
            <person name="Guda C."/>
            <person name="Hadaegh A."/>
            <person name="Iglesias-Rodriguez M.D."/>
            <person name="Jenkins J."/>
            <person name="Jones B.M."/>
            <person name="Lawson T."/>
            <person name="Leese F."/>
            <person name="Lindquist E."/>
            <person name="Lobanov A."/>
            <person name="Lomsadze A."/>
            <person name="Malik S.B."/>
            <person name="Marsh M.E."/>
            <person name="Mackinder L."/>
            <person name="Mock T."/>
            <person name="Mueller-Roeber B."/>
            <person name="Pagarete A."/>
            <person name="Parker M."/>
            <person name="Probert I."/>
            <person name="Quesneville H."/>
            <person name="Raines C."/>
            <person name="Rensing S.A."/>
            <person name="Riano-Pachon D.M."/>
            <person name="Richier S."/>
            <person name="Rokitta S."/>
            <person name="Shiraiwa Y."/>
            <person name="Soanes D.M."/>
            <person name="van der Giezen M."/>
            <person name="Wahlund T.M."/>
            <person name="Williams B."/>
            <person name="Wilson W."/>
            <person name="Wolfe G."/>
            <person name="Wurch L.L."/>
        </authorList>
    </citation>
    <scope>NUCLEOTIDE SEQUENCE</scope>
</reference>
<evidence type="ECO:0000256" key="1">
    <source>
        <dbReference type="SAM" id="MobiDB-lite"/>
    </source>
</evidence>
<name>A0A0D3I4S1_EMIH1</name>
<dbReference type="PaxDb" id="2903-EOD06256"/>
<dbReference type="AlphaFoldDB" id="A0A0D3I4S1"/>
<reference evidence="2" key="2">
    <citation type="submission" date="2024-10" db="UniProtKB">
        <authorList>
            <consortium name="EnsemblProtists"/>
        </authorList>
    </citation>
    <scope>IDENTIFICATION</scope>
</reference>
<dbReference type="HOGENOM" id="CLU_1529098_0_0_1"/>
<sequence>SPGRTLPHDPFKKSDSTASDHEEVRAALADSVTRTFDPDGIVGGFVAGVGTDQVEDTFPDSNPTDTPAILKAKTAARNAAEARARGGLWVKFTSFVTALPRPYIGASILLVLLACLIPVYMGSPASIGTPVADAVDEPSNMGVMVESVTALPLELSTGPATGSGGGAEYAIEEDPL</sequence>
<keyword evidence="3" id="KW-1185">Reference proteome</keyword>
<protein>
    <submittedName>
        <fullName evidence="2">Uncharacterized protein</fullName>
    </submittedName>
</protein>
<organism evidence="2 3">
    <name type="scientific">Emiliania huxleyi (strain CCMP1516)</name>
    <dbReference type="NCBI Taxonomy" id="280463"/>
    <lineage>
        <taxon>Eukaryota</taxon>
        <taxon>Haptista</taxon>
        <taxon>Haptophyta</taxon>
        <taxon>Prymnesiophyceae</taxon>
        <taxon>Isochrysidales</taxon>
        <taxon>Noelaerhabdaceae</taxon>
        <taxon>Emiliania</taxon>
    </lineage>
</organism>
<dbReference type="RefSeq" id="XP_005758685.1">
    <property type="nucleotide sequence ID" value="XM_005758628.1"/>
</dbReference>
<dbReference type="KEGG" id="ehx:EMIHUDRAFT_249963"/>
<accession>A0A0D3I4S1</accession>
<proteinExistence type="predicted"/>
<dbReference type="EnsemblProtists" id="EOD06256">
    <property type="protein sequence ID" value="EOD06256"/>
    <property type="gene ID" value="EMIHUDRAFT_249963"/>
</dbReference>